<evidence type="ECO:0000256" key="3">
    <source>
        <dbReference type="ARBA" id="ARBA00023082"/>
    </source>
</evidence>
<keyword evidence="5" id="KW-0804">Transcription</keyword>
<dbReference type="RefSeq" id="WP_214358150.1">
    <property type="nucleotide sequence ID" value="NZ_JAFEJS010000005.1"/>
</dbReference>
<dbReference type="NCBIfam" id="TIGR02937">
    <property type="entry name" value="sigma70-ECF"/>
    <property type="match status" value="1"/>
</dbReference>
<protein>
    <submittedName>
        <fullName evidence="7">Sigma-70 family RNA polymerase sigma factor</fullName>
    </submittedName>
</protein>
<proteinExistence type="inferred from homology"/>
<evidence type="ECO:0000313" key="7">
    <source>
        <dbReference type="EMBL" id="MBT1172873.1"/>
    </source>
</evidence>
<reference evidence="7 8" key="1">
    <citation type="journal article" date="2021" name="Environ. Microbiol.">
        <title>Genetic insights into the dark matter of the mammalian gut microbiota through targeted genome reconstruction.</title>
        <authorList>
            <person name="Lugli G.A."/>
            <person name="Alessandri G."/>
            <person name="Milani C."/>
            <person name="Viappiani A."/>
            <person name="Fontana F."/>
            <person name="Tarracchini C."/>
            <person name="Mancabelli L."/>
            <person name="Argentini C."/>
            <person name="Ruiz L."/>
            <person name="Margolles A."/>
            <person name="van Sinderen D."/>
            <person name="Turroni F."/>
            <person name="Ventura M."/>
        </authorList>
    </citation>
    <scope>NUCLEOTIDE SEQUENCE [LARGE SCALE GENOMIC DNA]</scope>
    <source>
        <strain evidence="7 8">MA2</strain>
    </source>
</reference>
<dbReference type="InterPro" id="IPR013324">
    <property type="entry name" value="RNA_pol_sigma_r3/r4-like"/>
</dbReference>
<dbReference type="Gene3D" id="1.10.1740.10">
    <property type="match status" value="1"/>
</dbReference>
<dbReference type="InterPro" id="IPR013325">
    <property type="entry name" value="RNA_pol_sigma_r2"/>
</dbReference>
<keyword evidence="3" id="KW-0731">Sigma factor</keyword>
<comment type="caution">
    <text evidence="7">The sequence shown here is derived from an EMBL/GenBank/DDBJ whole genome shotgun (WGS) entry which is preliminary data.</text>
</comment>
<dbReference type="SUPFAM" id="SSF88659">
    <property type="entry name" value="Sigma3 and sigma4 domains of RNA polymerase sigma factors"/>
    <property type="match status" value="1"/>
</dbReference>
<dbReference type="Gene3D" id="1.10.10.10">
    <property type="entry name" value="Winged helix-like DNA-binding domain superfamily/Winged helix DNA-binding domain"/>
    <property type="match status" value="1"/>
</dbReference>
<feature type="domain" description="RNA polymerase sigma-70 region 2" evidence="6">
    <location>
        <begin position="23"/>
        <end position="90"/>
    </location>
</feature>
<keyword evidence="4" id="KW-0238">DNA-binding</keyword>
<dbReference type="Pfam" id="PF04542">
    <property type="entry name" value="Sigma70_r2"/>
    <property type="match status" value="1"/>
</dbReference>
<dbReference type="PANTHER" id="PTHR43133">
    <property type="entry name" value="RNA POLYMERASE ECF-TYPE SIGMA FACTO"/>
    <property type="match status" value="1"/>
</dbReference>
<dbReference type="InterPro" id="IPR036388">
    <property type="entry name" value="WH-like_DNA-bd_sf"/>
</dbReference>
<dbReference type="InterPro" id="IPR039425">
    <property type="entry name" value="RNA_pol_sigma-70-like"/>
</dbReference>
<dbReference type="SUPFAM" id="SSF88946">
    <property type="entry name" value="Sigma2 domain of RNA polymerase sigma factors"/>
    <property type="match status" value="1"/>
</dbReference>
<dbReference type="InterPro" id="IPR007627">
    <property type="entry name" value="RNA_pol_sigma70_r2"/>
</dbReference>
<organism evidence="7 8">
    <name type="scientific">Bifidobacterium santillanense</name>
    <dbReference type="NCBI Taxonomy" id="2809028"/>
    <lineage>
        <taxon>Bacteria</taxon>
        <taxon>Bacillati</taxon>
        <taxon>Actinomycetota</taxon>
        <taxon>Actinomycetes</taxon>
        <taxon>Bifidobacteriales</taxon>
        <taxon>Bifidobacteriaceae</taxon>
        <taxon>Bifidobacterium</taxon>
    </lineage>
</organism>
<keyword evidence="8" id="KW-1185">Reference proteome</keyword>
<evidence type="ECO:0000259" key="6">
    <source>
        <dbReference type="Pfam" id="PF04542"/>
    </source>
</evidence>
<evidence type="ECO:0000256" key="5">
    <source>
        <dbReference type="ARBA" id="ARBA00023163"/>
    </source>
</evidence>
<keyword evidence="2" id="KW-0805">Transcription regulation</keyword>
<name>A0ABS5UPZ1_9BIFI</name>
<dbReference type="InterPro" id="IPR014284">
    <property type="entry name" value="RNA_pol_sigma-70_dom"/>
</dbReference>
<dbReference type="PANTHER" id="PTHR43133:SF8">
    <property type="entry name" value="RNA POLYMERASE SIGMA FACTOR HI_1459-RELATED"/>
    <property type="match status" value="1"/>
</dbReference>
<accession>A0ABS5UPZ1</accession>
<evidence type="ECO:0000256" key="1">
    <source>
        <dbReference type="ARBA" id="ARBA00010641"/>
    </source>
</evidence>
<comment type="similarity">
    <text evidence="1">Belongs to the sigma-70 factor family. ECF subfamily.</text>
</comment>
<dbReference type="EMBL" id="JAFEJS010000005">
    <property type="protein sequence ID" value="MBT1172873.1"/>
    <property type="molecule type" value="Genomic_DNA"/>
</dbReference>
<evidence type="ECO:0000256" key="2">
    <source>
        <dbReference type="ARBA" id="ARBA00023015"/>
    </source>
</evidence>
<gene>
    <name evidence="7" type="ORF">JS528_05795</name>
</gene>
<sequence>MTDDMRLIRRVVRHGSRRAADALVRAHYDALFAFVWRQTGDRQEAMNLTQESFIAMLGALDTYDPARGAFTTWLYRIAAHKVIDARRRTGARPATAPLPDGVYVAGGPGPFPAEPADGVFDAPPDIRDVRLPDPADLAADRDLLARIEDRVRDFDPTIQETFRLHLYAGRTFADIAEATGEPASTVKARWFRLMTVIRKEFGDERHDA</sequence>
<evidence type="ECO:0000256" key="4">
    <source>
        <dbReference type="ARBA" id="ARBA00023125"/>
    </source>
</evidence>
<dbReference type="Proteomes" id="UP000773064">
    <property type="component" value="Unassembled WGS sequence"/>
</dbReference>
<evidence type="ECO:0000313" key="8">
    <source>
        <dbReference type="Proteomes" id="UP000773064"/>
    </source>
</evidence>